<dbReference type="RefSeq" id="WP_269949334.1">
    <property type="nucleotide sequence ID" value="NZ_CP104758.1"/>
</dbReference>
<organism evidence="2 3">
    <name type="scientific">Pantoea piersonii</name>
    <dbReference type="NCBI Taxonomy" id="2364647"/>
    <lineage>
        <taxon>Bacteria</taxon>
        <taxon>Pseudomonadati</taxon>
        <taxon>Pseudomonadota</taxon>
        <taxon>Gammaproteobacteria</taxon>
        <taxon>Enterobacterales</taxon>
        <taxon>Erwiniaceae</taxon>
        <taxon>Pantoea</taxon>
    </lineage>
</organism>
<evidence type="ECO:0000259" key="1">
    <source>
        <dbReference type="Pfam" id="PF25181"/>
    </source>
</evidence>
<dbReference type="EMBL" id="CP104758">
    <property type="protein sequence ID" value="WBG90025.1"/>
    <property type="molecule type" value="Genomic_DNA"/>
</dbReference>
<sequence length="94" mass="10728">MSRLILRRARAFRSVFGVSGSRTKEQEIVLKVLGDFCRVNKSSVTVSPIHRQVDPLATCVAEGRREVMNRISQYLQLDQVELIRIINEAEKTDV</sequence>
<keyword evidence="3" id="KW-1185">Reference proteome</keyword>
<evidence type="ECO:0000313" key="2">
    <source>
        <dbReference type="EMBL" id="WBG90025.1"/>
    </source>
</evidence>
<dbReference type="KEGG" id="kpie:N5580_13110"/>
<dbReference type="InterPro" id="IPR057447">
    <property type="entry name" value="Bbp19-like_phage"/>
</dbReference>
<feature type="domain" description="Bbp19-like phage" evidence="1">
    <location>
        <begin position="26"/>
        <end position="77"/>
    </location>
</feature>
<dbReference type="Proteomes" id="UP001211544">
    <property type="component" value="Chromosome"/>
</dbReference>
<gene>
    <name evidence="2" type="ORF">N5580_13110</name>
</gene>
<accession>A0AAJ5QHG8</accession>
<proteinExistence type="predicted"/>
<name>A0AAJ5QHG8_9GAMM</name>
<dbReference type="Pfam" id="PF25181">
    <property type="entry name" value="Phage_Bbp19"/>
    <property type="match status" value="1"/>
</dbReference>
<protein>
    <submittedName>
        <fullName evidence="2">GTP-binding protein</fullName>
    </submittedName>
</protein>
<reference evidence="2 3" key="1">
    <citation type="journal article" date="2022" name="J Glob Antimicrob Resist">
        <title>First complete genome of a multidrug resistant strain of the novel human pathogen Kalamiella piersonii (GABEKP28) identified in human saliva.</title>
        <authorList>
            <person name="McDonagh F."/>
            <person name="Singh N.K."/>
            <person name="Venkateswaran K."/>
            <person name="Lonappan A.M."/>
            <person name="Hallahan B."/>
            <person name="Tuohy A."/>
            <person name="Burke L."/>
            <person name="Kovarova A."/>
            <person name="Miliotis G."/>
        </authorList>
    </citation>
    <scope>NUCLEOTIDE SEQUENCE [LARGE SCALE GENOMIC DNA]</scope>
    <source>
        <strain evidence="2 3">GABEKP28</strain>
    </source>
</reference>
<evidence type="ECO:0000313" key="3">
    <source>
        <dbReference type="Proteomes" id="UP001211544"/>
    </source>
</evidence>
<dbReference type="AlphaFoldDB" id="A0AAJ5QHG8"/>